<evidence type="ECO:0000313" key="2">
    <source>
        <dbReference type="Proteomes" id="UP000663879"/>
    </source>
</evidence>
<dbReference type="OrthoDB" id="10138499at2759"/>
<protein>
    <submittedName>
        <fullName evidence="1">Uncharacterized protein</fullName>
    </submittedName>
</protein>
<evidence type="ECO:0000313" key="1">
    <source>
        <dbReference type="EMBL" id="CAF1011529.1"/>
    </source>
</evidence>
<dbReference type="AlphaFoldDB" id="A0A814HL00"/>
<reference evidence="1" key="1">
    <citation type="submission" date="2021-02" db="EMBL/GenBank/DDBJ databases">
        <authorList>
            <person name="Nowell W R."/>
        </authorList>
    </citation>
    <scope>NUCLEOTIDE SEQUENCE</scope>
    <source>
        <strain evidence="1">Ploen Becks lab</strain>
    </source>
</reference>
<gene>
    <name evidence="1" type="ORF">OXX778_LOCUS16917</name>
</gene>
<sequence length="83" mass="9513">MEKLKFYSNPVKALAINLEKKSFENSPISEEANSIVDEVIQNSTNDMFFDICLQNGIEKKCKGEWGLKLHKSKSHKKNNLLID</sequence>
<comment type="caution">
    <text evidence="1">The sequence shown here is derived from an EMBL/GenBank/DDBJ whole genome shotgun (WGS) entry which is preliminary data.</text>
</comment>
<name>A0A814HL00_9BILA</name>
<organism evidence="1 2">
    <name type="scientific">Brachionus calyciflorus</name>
    <dbReference type="NCBI Taxonomy" id="104777"/>
    <lineage>
        <taxon>Eukaryota</taxon>
        <taxon>Metazoa</taxon>
        <taxon>Spiralia</taxon>
        <taxon>Gnathifera</taxon>
        <taxon>Rotifera</taxon>
        <taxon>Eurotatoria</taxon>
        <taxon>Monogononta</taxon>
        <taxon>Pseudotrocha</taxon>
        <taxon>Ploima</taxon>
        <taxon>Brachionidae</taxon>
        <taxon>Brachionus</taxon>
    </lineage>
</organism>
<dbReference type="EMBL" id="CAJNOC010004152">
    <property type="protein sequence ID" value="CAF1011529.1"/>
    <property type="molecule type" value="Genomic_DNA"/>
</dbReference>
<proteinExistence type="predicted"/>
<accession>A0A814HL00</accession>
<keyword evidence="2" id="KW-1185">Reference proteome</keyword>
<dbReference type="Proteomes" id="UP000663879">
    <property type="component" value="Unassembled WGS sequence"/>
</dbReference>